<evidence type="ECO:0000313" key="2">
    <source>
        <dbReference type="Proteomes" id="UP000324065"/>
    </source>
</evidence>
<sequence length="218" mass="24179">MTADIPQITLPTPAVTPPDGFIMDGKGRLVPTGQIKPHQDLEDQMVRKVLGYAVDLANQIKRFKGHVFDDANTFMSLAAEEYGVTKRGAVGKGNVTFMSFDGLMKFQIAVADRLAFGPELQIARGQFESCIVDWADGVRAELRALVDSAFQTDKEGQVSRDAIFRLLRLDFDDERWKSGQNAIRDSIRVIGSKAYTRFYIRPDPQAAWQAVPIDLAAA</sequence>
<dbReference type="InterPro" id="IPR021505">
    <property type="entry name" value="Phage_B3_Orf6"/>
</dbReference>
<dbReference type="OrthoDB" id="7554786at2"/>
<protein>
    <submittedName>
        <fullName evidence="1">DUF3164 family protein</fullName>
    </submittedName>
</protein>
<evidence type="ECO:0000313" key="1">
    <source>
        <dbReference type="EMBL" id="KAA5603752.1"/>
    </source>
</evidence>
<dbReference type="EMBL" id="VWPJ01000032">
    <property type="protein sequence ID" value="KAA5603752.1"/>
    <property type="molecule type" value="Genomic_DNA"/>
</dbReference>
<name>A0A5M6I6F2_9PROT</name>
<organism evidence="1 2">
    <name type="scientific">Roseospira marina</name>
    <dbReference type="NCBI Taxonomy" id="140057"/>
    <lineage>
        <taxon>Bacteria</taxon>
        <taxon>Pseudomonadati</taxon>
        <taxon>Pseudomonadota</taxon>
        <taxon>Alphaproteobacteria</taxon>
        <taxon>Rhodospirillales</taxon>
        <taxon>Rhodospirillaceae</taxon>
        <taxon>Roseospira</taxon>
    </lineage>
</organism>
<reference evidence="1 2" key="1">
    <citation type="submission" date="2019-09" db="EMBL/GenBank/DDBJ databases">
        <title>Genome sequence of Roseospira marina, one of the more divergent members of the non-sulfur purple photosynthetic bacterial family, the Rhodospirillaceae.</title>
        <authorList>
            <person name="Meyer T."/>
            <person name="Kyndt J."/>
        </authorList>
    </citation>
    <scope>NUCLEOTIDE SEQUENCE [LARGE SCALE GENOMIC DNA]</scope>
    <source>
        <strain evidence="1 2">DSM 15113</strain>
    </source>
</reference>
<gene>
    <name evidence="1" type="ORF">F1188_19340</name>
</gene>
<dbReference type="RefSeq" id="WP_150064096.1">
    <property type="nucleotide sequence ID" value="NZ_JACHII010000029.1"/>
</dbReference>
<dbReference type="Pfam" id="PF11363">
    <property type="entry name" value="DUF3164"/>
    <property type="match status" value="1"/>
</dbReference>
<dbReference type="Proteomes" id="UP000324065">
    <property type="component" value="Unassembled WGS sequence"/>
</dbReference>
<dbReference type="AlphaFoldDB" id="A0A5M6I6F2"/>
<proteinExistence type="predicted"/>
<comment type="caution">
    <text evidence="1">The sequence shown here is derived from an EMBL/GenBank/DDBJ whole genome shotgun (WGS) entry which is preliminary data.</text>
</comment>
<accession>A0A5M6I6F2</accession>
<keyword evidence="2" id="KW-1185">Reference proteome</keyword>